<keyword evidence="2" id="KW-1133">Transmembrane helix</keyword>
<sequence length="201" mass="21682">MDLAAHLSFVSGIDTTRLSDSSSSRVILLSTLVLILLGCMMIVLTVRFWKSSQPDPDALGPLAQMSLRKFSKADALQQRYLLDQGRPGLQSGEPIVDQPADIVTEVLSAEVESAEVESTGVEPAEVLEETAVQVVGIQSDAVLAFEDEDWPDLDDWSISPQSRGDLVTRSVDGDAQGDLIEQAGSQDAPSDVPRMNPLLDF</sequence>
<dbReference type="EMBL" id="CAFBRX010000212">
    <property type="protein sequence ID" value="CAB5134508.1"/>
    <property type="molecule type" value="Genomic_DNA"/>
</dbReference>
<gene>
    <name evidence="3" type="ORF">UFOPK4422_01551</name>
</gene>
<reference evidence="3" key="1">
    <citation type="submission" date="2020-05" db="EMBL/GenBank/DDBJ databases">
        <authorList>
            <person name="Chiriac C."/>
            <person name="Salcher M."/>
            <person name="Ghai R."/>
            <person name="Kavagutti S V."/>
        </authorList>
    </citation>
    <scope>NUCLEOTIDE SEQUENCE</scope>
</reference>
<feature type="region of interest" description="Disordered" evidence="1">
    <location>
        <begin position="181"/>
        <end position="201"/>
    </location>
</feature>
<keyword evidence="2" id="KW-0472">Membrane</keyword>
<evidence type="ECO:0000256" key="2">
    <source>
        <dbReference type="SAM" id="Phobius"/>
    </source>
</evidence>
<evidence type="ECO:0000256" key="1">
    <source>
        <dbReference type="SAM" id="MobiDB-lite"/>
    </source>
</evidence>
<feature type="transmembrane region" description="Helical" evidence="2">
    <location>
        <begin position="26"/>
        <end position="46"/>
    </location>
</feature>
<evidence type="ECO:0000313" key="3">
    <source>
        <dbReference type="EMBL" id="CAB5134508.1"/>
    </source>
</evidence>
<name>A0A6J7VYW3_9ZZZZ</name>
<protein>
    <submittedName>
        <fullName evidence="3">Unannotated protein</fullName>
    </submittedName>
</protein>
<keyword evidence="2" id="KW-0812">Transmembrane</keyword>
<accession>A0A6J7VYW3</accession>
<dbReference type="AlphaFoldDB" id="A0A6J7VYW3"/>
<organism evidence="3">
    <name type="scientific">freshwater metagenome</name>
    <dbReference type="NCBI Taxonomy" id="449393"/>
    <lineage>
        <taxon>unclassified sequences</taxon>
        <taxon>metagenomes</taxon>
        <taxon>ecological metagenomes</taxon>
    </lineage>
</organism>
<proteinExistence type="predicted"/>